<dbReference type="AlphaFoldDB" id="A0A7J3Y078"/>
<organism evidence="1">
    <name type="scientific">Thermogladius calderae</name>
    <dbReference type="NCBI Taxonomy" id="1200300"/>
    <lineage>
        <taxon>Archaea</taxon>
        <taxon>Thermoproteota</taxon>
        <taxon>Thermoprotei</taxon>
        <taxon>Desulfurococcales</taxon>
        <taxon>Desulfurococcaceae</taxon>
        <taxon>Thermogladius</taxon>
    </lineage>
</organism>
<dbReference type="EMBL" id="DRYK01000078">
    <property type="protein sequence ID" value="HHP68340.1"/>
    <property type="molecule type" value="Genomic_DNA"/>
</dbReference>
<evidence type="ECO:0008006" key="2">
    <source>
        <dbReference type="Google" id="ProtNLM"/>
    </source>
</evidence>
<protein>
    <recommendedName>
        <fullName evidence="2">HMA domain-containing protein</fullName>
    </recommendedName>
</protein>
<name>A0A7J3Y078_9CREN</name>
<reference evidence="1" key="1">
    <citation type="journal article" date="2020" name="mSystems">
        <title>Genome- and Community-Level Interaction Insights into Carbon Utilization and Element Cycling Functions of Hydrothermarchaeota in Hydrothermal Sediment.</title>
        <authorList>
            <person name="Zhou Z."/>
            <person name="Liu Y."/>
            <person name="Xu W."/>
            <person name="Pan J."/>
            <person name="Luo Z.H."/>
            <person name="Li M."/>
        </authorList>
    </citation>
    <scope>NUCLEOTIDE SEQUENCE [LARGE SCALE GENOMIC DNA]</scope>
    <source>
        <strain evidence="1">SpSt-110</strain>
    </source>
</reference>
<comment type="caution">
    <text evidence="1">The sequence shown here is derived from an EMBL/GenBank/DDBJ whole genome shotgun (WGS) entry which is preliminary data.</text>
</comment>
<evidence type="ECO:0000313" key="1">
    <source>
        <dbReference type="EMBL" id="HHP68340.1"/>
    </source>
</evidence>
<accession>A0A7J3Y078</accession>
<gene>
    <name evidence="1" type="ORF">ENM60_06145</name>
</gene>
<sequence>MKKLVLRVKSVGCPGCIATALAHLFRIEGVRGARVVGLNIVVLLDDETDPRVVLEDPVLNEYYRIISWSLEEYKGDAALRQYSFAQS</sequence>
<proteinExistence type="predicted"/>